<dbReference type="PROSITE" id="PS51257">
    <property type="entry name" value="PROKAR_LIPOPROTEIN"/>
    <property type="match status" value="1"/>
</dbReference>
<feature type="chain" id="PRO_5018268229" description="EGF-like domain-containing protein" evidence="1">
    <location>
        <begin position="22"/>
        <end position="178"/>
    </location>
</feature>
<protein>
    <recommendedName>
        <fullName evidence="4">EGF-like domain-containing protein</fullName>
    </recommendedName>
</protein>
<feature type="signal peptide" evidence="1">
    <location>
        <begin position="1"/>
        <end position="21"/>
    </location>
</feature>
<dbReference type="AlphaFoldDB" id="A0A3P7RIS3"/>
<organism evidence="2 3">
    <name type="scientific">Dibothriocephalus latus</name>
    <name type="common">Fish tapeworm</name>
    <name type="synonym">Diphyllobothrium latum</name>
    <dbReference type="NCBI Taxonomy" id="60516"/>
    <lineage>
        <taxon>Eukaryota</taxon>
        <taxon>Metazoa</taxon>
        <taxon>Spiralia</taxon>
        <taxon>Lophotrochozoa</taxon>
        <taxon>Platyhelminthes</taxon>
        <taxon>Cestoda</taxon>
        <taxon>Eucestoda</taxon>
        <taxon>Diphyllobothriidea</taxon>
        <taxon>Diphyllobothriidae</taxon>
        <taxon>Dibothriocephalus</taxon>
    </lineage>
</organism>
<evidence type="ECO:0000313" key="2">
    <source>
        <dbReference type="EMBL" id="VDN43056.1"/>
    </source>
</evidence>
<dbReference type="OrthoDB" id="6219663at2759"/>
<dbReference type="Proteomes" id="UP000281553">
    <property type="component" value="Unassembled WGS sequence"/>
</dbReference>
<evidence type="ECO:0000256" key="1">
    <source>
        <dbReference type="SAM" id="SignalP"/>
    </source>
</evidence>
<sequence>MIPREVAVFAIVITLSSCSLASDHVRKKEEKYRDVTWGDTAQECCPGDAKSTDMRKPEYFTCQCPSTHYPERIFQPGSKFLITTNCKRRPIDYCIEICHPTHTYACTEMHEEKSAICHCLPEYTTESNCFEVRNPCTDEILGSSSNGNMTCRVSEDNLCIPEYGTHRYWCVCGHPARA</sequence>
<reference evidence="2 3" key="1">
    <citation type="submission" date="2018-11" db="EMBL/GenBank/DDBJ databases">
        <authorList>
            <consortium name="Pathogen Informatics"/>
        </authorList>
    </citation>
    <scope>NUCLEOTIDE SEQUENCE [LARGE SCALE GENOMIC DNA]</scope>
</reference>
<accession>A0A3P7RIS3</accession>
<keyword evidence="1" id="KW-0732">Signal</keyword>
<keyword evidence="3" id="KW-1185">Reference proteome</keyword>
<dbReference type="EMBL" id="UYRU01106558">
    <property type="protein sequence ID" value="VDN43056.1"/>
    <property type="molecule type" value="Genomic_DNA"/>
</dbReference>
<feature type="non-terminal residue" evidence="2">
    <location>
        <position position="178"/>
    </location>
</feature>
<evidence type="ECO:0008006" key="4">
    <source>
        <dbReference type="Google" id="ProtNLM"/>
    </source>
</evidence>
<gene>
    <name evidence="2" type="ORF">DILT_LOCUS18982</name>
</gene>
<name>A0A3P7RIS3_DIBLA</name>
<proteinExistence type="predicted"/>
<evidence type="ECO:0000313" key="3">
    <source>
        <dbReference type="Proteomes" id="UP000281553"/>
    </source>
</evidence>